<evidence type="ECO:0000256" key="5">
    <source>
        <dbReference type="ARBA" id="ARBA00022691"/>
    </source>
</evidence>
<feature type="binding site" evidence="11">
    <location>
        <position position="354"/>
    </location>
    <ligand>
        <name>S-adenosyl-L-methionine</name>
        <dbReference type="ChEBI" id="CHEBI:59789"/>
    </ligand>
</feature>
<dbReference type="Gene3D" id="3.40.50.150">
    <property type="entry name" value="Vaccinia Virus protein VP39"/>
    <property type="match status" value="1"/>
</dbReference>
<keyword evidence="4 11" id="KW-0808">Transferase</keyword>
<dbReference type="PROSITE" id="PS01230">
    <property type="entry name" value="TRMA_1"/>
    <property type="match status" value="1"/>
</dbReference>
<comment type="function">
    <text evidence="10 11">Catalyzes the formation of 5-methyl-uridine at position 1939 (m5U1939) in 23S rRNA.</text>
</comment>
<comment type="caution">
    <text evidence="15">The sequence shown here is derived from an EMBL/GenBank/DDBJ whole genome shotgun (WGS) entry which is preliminary data.</text>
</comment>
<dbReference type="Pfam" id="PF05958">
    <property type="entry name" value="tRNA_U5-meth_tr"/>
    <property type="match status" value="1"/>
</dbReference>
<feature type="binding site" evidence="11 12">
    <location>
        <position position="327"/>
    </location>
    <ligand>
        <name>S-adenosyl-L-methionine</name>
        <dbReference type="ChEBI" id="CHEBI:59789"/>
    </ligand>
</feature>
<evidence type="ECO:0000256" key="4">
    <source>
        <dbReference type="ARBA" id="ARBA00022679"/>
    </source>
</evidence>
<dbReference type="PROSITE" id="PS50926">
    <property type="entry name" value="TRAM"/>
    <property type="match status" value="1"/>
</dbReference>
<keyword evidence="3 11" id="KW-0489">Methyltransferase</keyword>
<dbReference type="InterPro" id="IPR002792">
    <property type="entry name" value="TRAM_dom"/>
</dbReference>
<dbReference type="Pfam" id="PF01938">
    <property type="entry name" value="TRAM"/>
    <property type="match status" value="1"/>
</dbReference>
<feature type="active site" evidence="13">
    <location>
        <position position="406"/>
    </location>
</feature>
<dbReference type="GO" id="GO:0003723">
    <property type="term" value="F:RNA binding"/>
    <property type="evidence" value="ECO:0007669"/>
    <property type="project" value="InterPro"/>
</dbReference>
<comment type="similarity">
    <text evidence="11">Belongs to the class I-like SAM-binding methyltransferase superfamily. RNA M5U methyltransferase family. RlmD subfamily.</text>
</comment>
<dbReference type="InterPro" id="IPR012340">
    <property type="entry name" value="NA-bd_OB-fold"/>
</dbReference>
<evidence type="ECO:0000256" key="10">
    <source>
        <dbReference type="ARBA" id="ARBA00059995"/>
    </source>
</evidence>
<dbReference type="NCBIfam" id="NF009639">
    <property type="entry name" value="PRK13168.1"/>
    <property type="match status" value="1"/>
</dbReference>
<dbReference type="Gene3D" id="2.40.50.140">
    <property type="entry name" value="Nucleic acid-binding proteins"/>
    <property type="match status" value="1"/>
</dbReference>
<dbReference type="InterPro" id="IPR010280">
    <property type="entry name" value="U5_MeTrfase_fam"/>
</dbReference>
<evidence type="ECO:0000259" key="14">
    <source>
        <dbReference type="PROSITE" id="PS50926"/>
    </source>
</evidence>
<evidence type="ECO:0000256" key="2">
    <source>
        <dbReference type="ARBA" id="ARBA00022552"/>
    </source>
</evidence>
<feature type="binding site" evidence="11">
    <location>
        <position position="168"/>
    </location>
    <ligand>
        <name>[4Fe-4S] cluster</name>
        <dbReference type="ChEBI" id="CHEBI:49883"/>
    </ligand>
</feature>
<dbReference type="Gene3D" id="2.40.50.1070">
    <property type="match status" value="1"/>
</dbReference>
<feature type="binding site" evidence="11">
    <location>
        <position position="311"/>
    </location>
    <ligand>
        <name>S-adenosyl-L-methionine</name>
        <dbReference type="ChEBI" id="CHEBI:59789"/>
    </ligand>
</feature>
<keyword evidence="6 11" id="KW-0479">Metal-binding</keyword>
<evidence type="ECO:0000313" key="16">
    <source>
        <dbReference type="Proteomes" id="UP000254266"/>
    </source>
</evidence>
<feature type="binding site" evidence="11">
    <location>
        <position position="89"/>
    </location>
    <ligand>
        <name>[4Fe-4S] cluster</name>
        <dbReference type="ChEBI" id="CHEBI:49883"/>
    </ligand>
</feature>
<dbReference type="EMBL" id="QFXC01000007">
    <property type="protein sequence ID" value="RDH84433.1"/>
    <property type="molecule type" value="Genomic_DNA"/>
</dbReference>
<evidence type="ECO:0000256" key="8">
    <source>
        <dbReference type="ARBA" id="ARBA00023014"/>
    </source>
</evidence>
<evidence type="ECO:0000256" key="3">
    <source>
        <dbReference type="ARBA" id="ARBA00022603"/>
    </source>
</evidence>
<name>A0A370DHW0_9GAMM</name>
<comment type="catalytic activity">
    <reaction evidence="9 11">
        <text>uridine(1939) in 23S rRNA + S-adenosyl-L-methionine = 5-methyluridine(1939) in 23S rRNA + S-adenosyl-L-homocysteine + H(+)</text>
        <dbReference type="Rhea" id="RHEA:42908"/>
        <dbReference type="Rhea" id="RHEA-COMP:10278"/>
        <dbReference type="Rhea" id="RHEA-COMP:10279"/>
        <dbReference type="ChEBI" id="CHEBI:15378"/>
        <dbReference type="ChEBI" id="CHEBI:57856"/>
        <dbReference type="ChEBI" id="CHEBI:59789"/>
        <dbReference type="ChEBI" id="CHEBI:65315"/>
        <dbReference type="ChEBI" id="CHEBI:74447"/>
        <dbReference type="EC" id="2.1.1.190"/>
    </reaction>
</comment>
<evidence type="ECO:0000256" key="6">
    <source>
        <dbReference type="ARBA" id="ARBA00022723"/>
    </source>
</evidence>
<gene>
    <name evidence="11" type="primary">rlmD</name>
    <name evidence="15" type="ORF">DIZ80_02850</name>
</gene>
<dbReference type="InterPro" id="IPR001566">
    <property type="entry name" value="23S_rRNA_MeTrfase_RlmD"/>
</dbReference>
<feature type="binding site" evidence="11 12">
    <location>
        <position position="306"/>
    </location>
    <ligand>
        <name>S-adenosyl-L-methionine</name>
        <dbReference type="ChEBI" id="CHEBI:59789"/>
    </ligand>
</feature>
<dbReference type="FunFam" id="3.40.50.150:FF:000009">
    <property type="entry name" value="23S rRNA (Uracil(1939)-C(5))-methyltransferase RlmD"/>
    <property type="match status" value="1"/>
</dbReference>
<evidence type="ECO:0000256" key="7">
    <source>
        <dbReference type="ARBA" id="ARBA00023004"/>
    </source>
</evidence>
<dbReference type="GO" id="GO:0070475">
    <property type="term" value="P:rRNA base methylation"/>
    <property type="evidence" value="ECO:0007669"/>
    <property type="project" value="TreeGrafter"/>
</dbReference>
<dbReference type="Proteomes" id="UP000254266">
    <property type="component" value="Unassembled WGS sequence"/>
</dbReference>
<feature type="binding site" evidence="11 12">
    <location>
        <position position="277"/>
    </location>
    <ligand>
        <name>S-adenosyl-L-methionine</name>
        <dbReference type="ChEBI" id="CHEBI:59789"/>
    </ligand>
</feature>
<dbReference type="PANTHER" id="PTHR11061">
    <property type="entry name" value="RNA M5U METHYLTRANSFERASE"/>
    <property type="match status" value="1"/>
</dbReference>
<evidence type="ECO:0000256" key="12">
    <source>
        <dbReference type="PROSITE-ProRule" id="PRU01024"/>
    </source>
</evidence>
<dbReference type="CDD" id="cd02440">
    <property type="entry name" value="AdoMet_MTases"/>
    <property type="match status" value="1"/>
</dbReference>
<proteinExistence type="inferred from homology"/>
<feature type="binding site" evidence="11 12">
    <location>
        <position position="380"/>
    </location>
    <ligand>
        <name>S-adenosyl-L-methionine</name>
        <dbReference type="ChEBI" id="CHEBI:59789"/>
    </ligand>
</feature>
<evidence type="ECO:0000256" key="1">
    <source>
        <dbReference type="ARBA" id="ARBA00022485"/>
    </source>
</evidence>
<feature type="active site" description="Nucleophile" evidence="11 12">
    <location>
        <position position="406"/>
    </location>
</feature>
<evidence type="ECO:0000256" key="11">
    <source>
        <dbReference type="HAMAP-Rule" id="MF_01010"/>
    </source>
</evidence>
<feature type="domain" description="TRAM" evidence="14">
    <location>
        <begin position="8"/>
        <end position="67"/>
    </location>
</feature>
<dbReference type="SUPFAM" id="SSF53335">
    <property type="entry name" value="S-adenosyl-L-methionine-dependent methyltransferases"/>
    <property type="match status" value="1"/>
</dbReference>
<keyword evidence="7 11" id="KW-0408">Iron</keyword>
<dbReference type="SUPFAM" id="SSF50249">
    <property type="entry name" value="Nucleic acid-binding proteins"/>
    <property type="match status" value="1"/>
</dbReference>
<dbReference type="PROSITE" id="PS01231">
    <property type="entry name" value="TRMA_2"/>
    <property type="match status" value="1"/>
</dbReference>
<keyword evidence="16" id="KW-1185">Reference proteome</keyword>
<dbReference type="GO" id="GO:0070041">
    <property type="term" value="F:rRNA (uridine-C5-)-methyltransferase activity"/>
    <property type="evidence" value="ECO:0007669"/>
    <property type="project" value="UniProtKB-UniRule"/>
</dbReference>
<dbReference type="InterPro" id="IPR029063">
    <property type="entry name" value="SAM-dependent_MTases_sf"/>
</dbReference>
<keyword evidence="8 11" id="KW-0411">Iron-sulfur</keyword>
<keyword evidence="5 11" id="KW-0949">S-adenosyl-L-methionine</keyword>
<dbReference type="NCBIfam" id="TIGR00479">
    <property type="entry name" value="rumA"/>
    <property type="match status" value="1"/>
</dbReference>
<evidence type="ECO:0000256" key="9">
    <source>
        <dbReference type="ARBA" id="ARBA00052756"/>
    </source>
</evidence>
<protein>
    <recommendedName>
        <fullName evidence="11">23S rRNA (uracil(1939)-C(5))-methyltransferase RlmD</fullName>
        <ecNumber evidence="11">2.1.1.190</ecNumber>
    </recommendedName>
    <alternativeName>
        <fullName evidence="11">23S rRNA(m5U1939)-methyltransferase</fullName>
    </alternativeName>
</protein>
<dbReference type="GO" id="GO:0005506">
    <property type="term" value="F:iron ion binding"/>
    <property type="evidence" value="ECO:0007669"/>
    <property type="project" value="UniProtKB-UniRule"/>
</dbReference>
<reference evidence="15 16" key="1">
    <citation type="journal article" date="2018" name="ISME J.">
        <title>Endosymbiont genomes yield clues of tubeworm success.</title>
        <authorList>
            <person name="Li Y."/>
            <person name="Liles M.R."/>
            <person name="Halanych K.M."/>
        </authorList>
    </citation>
    <scope>NUCLEOTIDE SEQUENCE [LARGE SCALE GENOMIC DNA]</scope>
    <source>
        <strain evidence="15">A1464</strain>
    </source>
</reference>
<dbReference type="AlphaFoldDB" id="A0A370DHW0"/>
<dbReference type="InterPro" id="IPR030391">
    <property type="entry name" value="MeTrfase_TrmA_CS"/>
</dbReference>
<accession>A0A370DHW0</accession>
<evidence type="ECO:0000313" key="15">
    <source>
        <dbReference type="EMBL" id="RDH84433.1"/>
    </source>
</evidence>
<keyword evidence="1 11" id="KW-0004">4Fe-4S</keyword>
<sequence>MSKRRKRRARLPEDLVEVEIESLSPEGRGVAHHEGKVVFVDFALAGEVVEFKYSRISKKFDEGRAVNVIKASADRVKPICEHFTVCGGCSLQHQEHEAQIHSKQDALMQQFQHLGQVEPDKILPPLRGPLKHYRQKARLGVKYVFKKEKVLVGFREKGNSFLADILNCPVLHESVGLRISDLSDLLIKMDAKATIPQIEVAVDDTKTALVFRHLENLSDNDKSALIEFAKKYEFQIMLQSGGPDTVTALWPENPPALSYTLKDQQVTIEFQVNDFTQVNSEINQLMVTKAIQMLELKPEDKVLDLFCGLGNFTLAMSKQCAQVTGVEGGESMVIKARENALRNNIDNVEFFAADLSKDISNELWLNKAGVRQKYDKILLDPPRSGAMEMLKYIGKLKAERIVYVSCNPATLARDSHVLVHEHGYTLEEAGVMDMFPHTAHVESIALFTKKLKKS</sequence>
<dbReference type="PANTHER" id="PTHR11061:SF49">
    <property type="entry name" value="23S RRNA (URACIL(1939)-C(5))-METHYLTRANSFERASE RLMD"/>
    <property type="match status" value="1"/>
</dbReference>
<dbReference type="PROSITE" id="PS51687">
    <property type="entry name" value="SAM_MT_RNA_M5U"/>
    <property type="match status" value="1"/>
</dbReference>
<dbReference type="GO" id="GO:0051539">
    <property type="term" value="F:4 iron, 4 sulfur cluster binding"/>
    <property type="evidence" value="ECO:0007669"/>
    <property type="project" value="UniProtKB-KW"/>
</dbReference>
<dbReference type="EC" id="2.1.1.190" evidence="11"/>
<evidence type="ECO:0000256" key="13">
    <source>
        <dbReference type="PROSITE-ProRule" id="PRU10015"/>
    </source>
</evidence>
<organism evidence="15 16">
    <name type="scientific">endosymbiont of Galathealinum brachiosum</name>
    <dbReference type="NCBI Taxonomy" id="2200906"/>
    <lineage>
        <taxon>Bacteria</taxon>
        <taxon>Pseudomonadati</taxon>
        <taxon>Pseudomonadota</taxon>
        <taxon>Gammaproteobacteria</taxon>
        <taxon>sulfur-oxidizing symbionts</taxon>
    </lineage>
</organism>
<keyword evidence="2 11" id="KW-0698">rRNA processing</keyword>
<dbReference type="InterPro" id="IPR030390">
    <property type="entry name" value="MeTrfase_TrmA_AS"/>
</dbReference>
<feature type="binding site" evidence="11">
    <location>
        <position position="86"/>
    </location>
    <ligand>
        <name>[4Fe-4S] cluster</name>
        <dbReference type="ChEBI" id="CHEBI:49883"/>
    </ligand>
</feature>
<dbReference type="HAMAP" id="MF_01010">
    <property type="entry name" value="23SrRNA_methyltr_RlmD"/>
    <property type="match status" value="1"/>
</dbReference>
<feature type="binding site" evidence="11">
    <location>
        <position position="80"/>
    </location>
    <ligand>
        <name>[4Fe-4S] cluster</name>
        <dbReference type="ChEBI" id="CHEBI:49883"/>
    </ligand>
</feature>